<organism evidence="3 4">
    <name type="scientific">Candidatus Aphodousia faecigallinarum</name>
    <dbReference type="NCBI Taxonomy" id="2840677"/>
    <lineage>
        <taxon>Bacteria</taxon>
        <taxon>Pseudomonadati</taxon>
        <taxon>Pseudomonadota</taxon>
        <taxon>Betaproteobacteria</taxon>
        <taxon>Burkholderiales</taxon>
        <taxon>Sutterellaceae</taxon>
        <taxon>Sutterellaceae incertae sedis</taxon>
        <taxon>Candidatus Aphodousia</taxon>
    </lineage>
</organism>
<dbReference type="SFLD" id="SFLDS00019">
    <property type="entry name" value="Glutathione_Transferase_(cytos"/>
    <property type="match status" value="1"/>
</dbReference>
<proteinExistence type="predicted"/>
<dbReference type="PROSITE" id="PS50404">
    <property type="entry name" value="GST_NTER"/>
    <property type="match status" value="1"/>
</dbReference>
<dbReference type="PANTHER" id="PTHR43968:SF6">
    <property type="entry name" value="GLUTATHIONE S-TRANSFERASE OMEGA"/>
    <property type="match status" value="1"/>
</dbReference>
<dbReference type="PROSITE" id="PS51354">
    <property type="entry name" value="GLUTAREDOXIN_2"/>
    <property type="match status" value="1"/>
</dbReference>
<dbReference type="InterPro" id="IPR050983">
    <property type="entry name" value="GST_Omega/HSP26"/>
</dbReference>
<evidence type="ECO:0000313" key="3">
    <source>
        <dbReference type="EMBL" id="HIU37831.1"/>
    </source>
</evidence>
<gene>
    <name evidence="3" type="ORF">IAC56_06105</name>
</gene>
<dbReference type="InterPro" id="IPR040079">
    <property type="entry name" value="Glutathione_S-Trfase"/>
</dbReference>
<feature type="domain" description="GST C-terminal" evidence="2">
    <location>
        <begin position="82"/>
        <end position="200"/>
    </location>
</feature>
<dbReference type="SFLD" id="SFLDG00358">
    <property type="entry name" value="Main_(cytGST)"/>
    <property type="match status" value="1"/>
</dbReference>
<dbReference type="PROSITE" id="PS50405">
    <property type="entry name" value="GST_CTER"/>
    <property type="match status" value="1"/>
</dbReference>
<dbReference type="InterPro" id="IPR036249">
    <property type="entry name" value="Thioredoxin-like_sf"/>
</dbReference>
<dbReference type="EMBL" id="DVMY01000092">
    <property type="protein sequence ID" value="HIU37831.1"/>
    <property type="molecule type" value="Genomic_DNA"/>
</dbReference>
<dbReference type="InterPro" id="IPR036282">
    <property type="entry name" value="Glutathione-S-Trfase_C_sf"/>
</dbReference>
<dbReference type="InterPro" id="IPR004045">
    <property type="entry name" value="Glutathione_S-Trfase_N"/>
</dbReference>
<evidence type="ECO:0000259" key="2">
    <source>
        <dbReference type="PROSITE" id="PS50405"/>
    </source>
</evidence>
<sequence>MILYSGTTCPFSHRCRFLLYEKGMDFEVRDVDVNNVPADILTMNPYGEVPVLVEREFFLYEANIICEYLDERFPHPQLMPAEPVLRARVRLFMFNFERELFTHVKTLESRQADEAAKEVARTSIRDQLTAMAPIFTKNKYIFGEEFTMLDVLMAPLLWRLGVYGIELPKSAAPLHKYAERLFSRQSFIDSMTPSEKVMRR</sequence>
<feature type="domain" description="GST N-terminal" evidence="1">
    <location>
        <begin position="1"/>
        <end position="77"/>
    </location>
</feature>
<dbReference type="Pfam" id="PF13417">
    <property type="entry name" value="GST_N_3"/>
    <property type="match status" value="1"/>
</dbReference>
<dbReference type="Proteomes" id="UP000824083">
    <property type="component" value="Unassembled WGS sequence"/>
</dbReference>
<dbReference type="InterPro" id="IPR004046">
    <property type="entry name" value="GST_C"/>
</dbReference>
<comment type="caution">
    <text evidence="3">The sequence shown here is derived from an EMBL/GenBank/DDBJ whole genome shotgun (WGS) entry which is preliminary data.</text>
</comment>
<dbReference type="InterPro" id="IPR010987">
    <property type="entry name" value="Glutathione-S-Trfase_C-like"/>
</dbReference>
<reference evidence="3" key="2">
    <citation type="journal article" date="2021" name="PeerJ">
        <title>Extensive microbial diversity within the chicken gut microbiome revealed by metagenomics and culture.</title>
        <authorList>
            <person name="Gilroy R."/>
            <person name="Ravi A."/>
            <person name="Getino M."/>
            <person name="Pursley I."/>
            <person name="Horton D.L."/>
            <person name="Alikhan N.F."/>
            <person name="Baker D."/>
            <person name="Gharbi K."/>
            <person name="Hall N."/>
            <person name="Watson M."/>
            <person name="Adriaenssens E.M."/>
            <person name="Foster-Nyarko E."/>
            <person name="Jarju S."/>
            <person name="Secka A."/>
            <person name="Antonio M."/>
            <person name="Oren A."/>
            <person name="Chaudhuri R.R."/>
            <person name="La Ragione R."/>
            <person name="Hildebrand F."/>
            <person name="Pallen M.J."/>
        </authorList>
    </citation>
    <scope>NUCLEOTIDE SEQUENCE</scope>
    <source>
        <strain evidence="3">7463</strain>
    </source>
</reference>
<protein>
    <submittedName>
        <fullName evidence="3">Glutathione S-transferase N-terminal domain-containing protein</fullName>
    </submittedName>
</protein>
<dbReference type="PANTHER" id="PTHR43968">
    <property type="match status" value="1"/>
</dbReference>
<dbReference type="Gene3D" id="3.40.30.10">
    <property type="entry name" value="Glutaredoxin"/>
    <property type="match status" value="1"/>
</dbReference>
<dbReference type="AlphaFoldDB" id="A0A9D1IJI6"/>
<accession>A0A9D1IJI6</accession>
<dbReference type="Pfam" id="PF00043">
    <property type="entry name" value="GST_C"/>
    <property type="match status" value="1"/>
</dbReference>
<dbReference type="SUPFAM" id="SSF47616">
    <property type="entry name" value="GST C-terminal domain-like"/>
    <property type="match status" value="1"/>
</dbReference>
<dbReference type="SUPFAM" id="SSF52833">
    <property type="entry name" value="Thioredoxin-like"/>
    <property type="match status" value="1"/>
</dbReference>
<dbReference type="Gene3D" id="1.20.1050.10">
    <property type="match status" value="1"/>
</dbReference>
<dbReference type="GO" id="GO:0005737">
    <property type="term" value="C:cytoplasm"/>
    <property type="evidence" value="ECO:0007669"/>
    <property type="project" value="TreeGrafter"/>
</dbReference>
<evidence type="ECO:0000313" key="4">
    <source>
        <dbReference type="Proteomes" id="UP000824083"/>
    </source>
</evidence>
<evidence type="ECO:0000259" key="1">
    <source>
        <dbReference type="PROSITE" id="PS50404"/>
    </source>
</evidence>
<name>A0A9D1IJI6_9BURK</name>
<reference evidence="3" key="1">
    <citation type="submission" date="2020-10" db="EMBL/GenBank/DDBJ databases">
        <authorList>
            <person name="Gilroy R."/>
        </authorList>
    </citation>
    <scope>NUCLEOTIDE SEQUENCE</scope>
    <source>
        <strain evidence="3">7463</strain>
    </source>
</reference>